<dbReference type="EMBL" id="JBHUCM010000041">
    <property type="protein sequence ID" value="MFD1543760.1"/>
    <property type="molecule type" value="Genomic_DNA"/>
</dbReference>
<feature type="chain" id="PRO_5045222027" evidence="1">
    <location>
        <begin position="21"/>
        <end position="382"/>
    </location>
</feature>
<gene>
    <name evidence="2" type="ORF">ACFSJ0_42420</name>
</gene>
<sequence>MALAVALGAVGLVTAGPAAAASPGWAVLPTPNPGKGSNELSDVSGSSESDFWAVGKYEIEPGGPVRPLALRWEGHSWQHVATPIPAGRSQGELAAVVAIAPGDAWAVGRAATMGGDESGLIMRWRDGSWQLVPGPSAGEGPPSRLNAVAAAGPDDVWAVGETGRAGQTRPLAMHWDGRAWSVVPVPEPPVGDAVLSSVAVRSADEAWAVGYAPSAVVGHGVEPYVLRWNGTSWNRVPVPNDGEVGLALADVAVGPRGEVVATGESRRRGADGDITRRPAVLRYDGTAWRTIPVPASYQSADSYLNDVAISRKGKVWIAGHSPGGEAFATLNGDTWELVDGASPEGFTHKAIAIIDRVWCVGHSLPDDTGLTRTYSEWSPILG</sequence>
<reference evidence="3" key="1">
    <citation type="journal article" date="2019" name="Int. J. Syst. Evol. Microbiol.">
        <title>The Global Catalogue of Microorganisms (GCM) 10K type strain sequencing project: providing services to taxonomists for standard genome sequencing and annotation.</title>
        <authorList>
            <consortium name="The Broad Institute Genomics Platform"/>
            <consortium name="The Broad Institute Genome Sequencing Center for Infectious Disease"/>
            <person name="Wu L."/>
            <person name="Ma J."/>
        </authorList>
    </citation>
    <scope>NUCLEOTIDE SEQUENCE [LARGE SCALE GENOMIC DNA]</scope>
    <source>
        <strain evidence="3">CGMCC 1.15399</strain>
    </source>
</reference>
<evidence type="ECO:0000313" key="2">
    <source>
        <dbReference type="EMBL" id="MFD1543760.1"/>
    </source>
</evidence>
<keyword evidence="1" id="KW-0732">Signal</keyword>
<organism evidence="2 3">
    <name type="scientific">Nonomuraea guangzhouensis</name>
    <dbReference type="NCBI Taxonomy" id="1291555"/>
    <lineage>
        <taxon>Bacteria</taxon>
        <taxon>Bacillati</taxon>
        <taxon>Actinomycetota</taxon>
        <taxon>Actinomycetes</taxon>
        <taxon>Streptosporangiales</taxon>
        <taxon>Streptosporangiaceae</taxon>
        <taxon>Nonomuraea</taxon>
    </lineage>
</organism>
<feature type="signal peptide" evidence="1">
    <location>
        <begin position="1"/>
        <end position="20"/>
    </location>
</feature>
<dbReference type="RefSeq" id="WP_219536382.1">
    <property type="nucleotide sequence ID" value="NZ_JAHKRM010000030.1"/>
</dbReference>
<proteinExistence type="predicted"/>
<accession>A0ABW4GMF5</accession>
<name>A0ABW4GMF5_9ACTN</name>
<evidence type="ECO:0000313" key="3">
    <source>
        <dbReference type="Proteomes" id="UP001597097"/>
    </source>
</evidence>
<evidence type="ECO:0000256" key="1">
    <source>
        <dbReference type="SAM" id="SignalP"/>
    </source>
</evidence>
<dbReference type="Proteomes" id="UP001597097">
    <property type="component" value="Unassembled WGS sequence"/>
</dbReference>
<protein>
    <submittedName>
        <fullName evidence="2">Uncharacterized protein</fullName>
    </submittedName>
</protein>
<keyword evidence="3" id="KW-1185">Reference proteome</keyword>
<comment type="caution">
    <text evidence="2">The sequence shown here is derived from an EMBL/GenBank/DDBJ whole genome shotgun (WGS) entry which is preliminary data.</text>
</comment>